<dbReference type="PANTHER" id="PTHR11590:SF6">
    <property type="entry name" value="PROTEIN-GLUTAMINE GAMMA-GLUTAMYLTRANSFERASE 2"/>
    <property type="match status" value="1"/>
</dbReference>
<evidence type="ECO:0000256" key="3">
    <source>
        <dbReference type="ARBA" id="ARBA00004236"/>
    </source>
</evidence>
<dbReference type="GO" id="GO:0005634">
    <property type="term" value="C:nucleus"/>
    <property type="evidence" value="ECO:0007669"/>
    <property type="project" value="UniProtKB-SubCell"/>
</dbReference>
<dbReference type="InterPro" id="IPR013808">
    <property type="entry name" value="Transglutaminase_AS"/>
</dbReference>
<comment type="similarity">
    <text evidence="7">Belongs to the transglutaminase superfamily. Transglutaminase family.</text>
</comment>
<dbReference type="InterPro" id="IPR036985">
    <property type="entry name" value="Transglutaminase-like_sf"/>
</dbReference>
<dbReference type="GO" id="GO:0005886">
    <property type="term" value="C:plasma membrane"/>
    <property type="evidence" value="ECO:0007669"/>
    <property type="project" value="UniProtKB-SubCell"/>
</dbReference>
<keyword evidence="45" id="KW-1185">Reference proteome</keyword>
<evidence type="ECO:0000256" key="21">
    <source>
        <dbReference type="ARBA" id="ARBA00023136"/>
    </source>
</evidence>
<sequence length="708" mass="78592">MSMSENLSRNTVRRDQAAVMKVDLQCEKNNTDHHTNEITVERLIIRRGQAFSLILSAERLDQNDIQITAETGPGACEQKGTLSSCSTDPQRCSSVGKCWSVKVLSGSPSAVTLSVLCPADACIGLYSLTVKSGSYTSVSALTVLFNPWSKDDGVFLESEAERQEYVMNEQGIVYQGVDEYITTTNWDFGQFEEDILDICLKLLDVNPKCLKDAAEDYSARCNPIYVSRVVSAMINSDDDKGVLMGQWDGTYIGGVLPSNWNSSVDILRRWIKYDCYPVKFGQCWVFAAVMCTVLRCLGIPCRVVTNYQSAHDTDQNLVIDEYFSDYGVRPKPNLDSVWNYHVWVEGWMKRPDLSQDSFYDGWQVLDPTPQERSSGSYCCGPAPVKAILEGHTDVKYDIPFVYGEVNADKITWLVMANGSKKKILSDTKTVGQKISTKAVGSDSRQDITDQYKHPEGSVKERAVYDEAVKRVTGLIESQTPRPSVQMKLSLDGEPLNGADIRLKLLVKSENSKAQDLTLKMSAQVMRYTGTPAADVWSNTADLQLQPNTEQTLPFELPFTAYGPNLLDNNCIKVSVIAMNKSDPKEVYLAEKDVVPHSPTLKVTVSGTPLQDSEMNAEVVFENPLPSPLKNCSVTLTGSGLLKQTEQSSTVELGPGQRITLRVTFKPYRLGPKKLVANFDCSTFRDIKASVDVNVRPAATRLGFLSFRR</sequence>
<evidence type="ECO:0000256" key="5">
    <source>
        <dbReference type="ARBA" id="ARBA00004498"/>
    </source>
</evidence>
<name>A0A8C1HQQ6_CYPCA</name>
<dbReference type="SUPFAM" id="SSF81296">
    <property type="entry name" value="E set domains"/>
    <property type="match status" value="1"/>
</dbReference>
<evidence type="ECO:0000256" key="33">
    <source>
        <dbReference type="ARBA" id="ARBA00042239"/>
    </source>
</evidence>
<evidence type="ECO:0000256" key="17">
    <source>
        <dbReference type="ARBA" id="ARBA00022801"/>
    </source>
</evidence>
<keyword evidence="15 42" id="KW-0479">Metal-binding</keyword>
<dbReference type="InterPro" id="IPR002931">
    <property type="entry name" value="Transglutaminase-like"/>
</dbReference>
<comment type="catalytic activity">
    <reaction evidence="25">
        <text>L-glutaminyl-[protein] + serotonin = 5-serotonyl-L-glutamyl-[protein] + NH4(+)</text>
        <dbReference type="Rhea" id="RHEA:66552"/>
        <dbReference type="Rhea" id="RHEA-COMP:10207"/>
        <dbReference type="Rhea" id="RHEA-COMP:17052"/>
        <dbReference type="ChEBI" id="CHEBI:28938"/>
        <dbReference type="ChEBI" id="CHEBI:30011"/>
        <dbReference type="ChEBI" id="CHEBI:167174"/>
        <dbReference type="ChEBI" id="CHEBI:350546"/>
    </reaction>
    <physiologicalReaction direction="left-to-right" evidence="25">
        <dbReference type="Rhea" id="RHEA:66553"/>
    </physiologicalReaction>
</comment>
<dbReference type="AlphaFoldDB" id="A0A8C1HQQ6"/>
<dbReference type="InterPro" id="IPR050779">
    <property type="entry name" value="Transglutaminase"/>
</dbReference>
<evidence type="ECO:0000256" key="28">
    <source>
        <dbReference type="ARBA" id="ARBA00040561"/>
    </source>
</evidence>
<feature type="binding site" evidence="42">
    <location>
        <position position="455"/>
    </location>
    <ligand>
        <name>Ca(2+)</name>
        <dbReference type="ChEBI" id="CHEBI:29108"/>
    </ligand>
</feature>
<keyword evidence="17" id="KW-0378">Hydrolase</keyword>
<feature type="active site" evidence="41">
    <location>
        <position position="283"/>
    </location>
</feature>
<dbReference type="InterPro" id="IPR001102">
    <property type="entry name" value="Transglutaminase_N"/>
</dbReference>
<feature type="binding site" evidence="42">
    <location>
        <position position="460"/>
    </location>
    <ligand>
        <name>Ca(2+)</name>
        <dbReference type="ChEBI" id="CHEBI:29108"/>
    </ligand>
</feature>
<reference evidence="44" key="1">
    <citation type="submission" date="2025-08" db="UniProtKB">
        <authorList>
            <consortium name="Ensembl"/>
        </authorList>
    </citation>
    <scope>IDENTIFICATION</scope>
</reference>
<keyword evidence="23" id="KW-0012">Acyltransferase</keyword>
<evidence type="ECO:0000256" key="6">
    <source>
        <dbReference type="ARBA" id="ARBA00004514"/>
    </source>
</evidence>
<evidence type="ECO:0000256" key="8">
    <source>
        <dbReference type="ARBA" id="ARBA00022454"/>
    </source>
</evidence>
<evidence type="ECO:0000256" key="13">
    <source>
        <dbReference type="ARBA" id="ARBA00022670"/>
    </source>
</evidence>
<evidence type="ECO:0000256" key="25">
    <source>
        <dbReference type="ARBA" id="ARBA00036377"/>
    </source>
</evidence>
<keyword evidence="10" id="KW-0963">Cytoplasm</keyword>
<evidence type="ECO:0000256" key="31">
    <source>
        <dbReference type="ARBA" id="ARBA00042099"/>
    </source>
</evidence>
<evidence type="ECO:0000256" key="19">
    <source>
        <dbReference type="ARBA" id="ARBA00023128"/>
    </source>
</evidence>
<evidence type="ECO:0000256" key="38">
    <source>
        <dbReference type="ARBA" id="ARBA00047876"/>
    </source>
</evidence>
<dbReference type="EC" id="3.5.1.44" evidence="27"/>
<dbReference type="GO" id="GO:0005525">
    <property type="term" value="F:GTP binding"/>
    <property type="evidence" value="ECO:0007669"/>
    <property type="project" value="UniProtKB-KW"/>
</dbReference>
<evidence type="ECO:0000256" key="32">
    <source>
        <dbReference type="ARBA" id="ARBA00042105"/>
    </source>
</evidence>
<dbReference type="GO" id="GO:0005739">
    <property type="term" value="C:mitochondrion"/>
    <property type="evidence" value="ECO:0007669"/>
    <property type="project" value="UniProtKB-SubCell"/>
</dbReference>
<evidence type="ECO:0000313" key="45">
    <source>
        <dbReference type="Proteomes" id="UP001108240"/>
    </source>
</evidence>
<evidence type="ECO:0000256" key="30">
    <source>
        <dbReference type="ARBA" id="ARBA00041677"/>
    </source>
</evidence>
<evidence type="ECO:0000256" key="23">
    <source>
        <dbReference type="ARBA" id="ARBA00023315"/>
    </source>
</evidence>
<evidence type="ECO:0000256" key="37">
    <source>
        <dbReference type="ARBA" id="ARBA00047868"/>
    </source>
</evidence>
<dbReference type="GO" id="GO:0008233">
    <property type="term" value="F:peptidase activity"/>
    <property type="evidence" value="ECO:0007669"/>
    <property type="project" value="UniProtKB-KW"/>
</dbReference>
<feature type="binding site" evidence="42">
    <location>
        <position position="406"/>
    </location>
    <ligand>
        <name>Ca(2+)</name>
        <dbReference type="ChEBI" id="CHEBI:29108"/>
    </ligand>
</feature>
<evidence type="ECO:0000256" key="14">
    <source>
        <dbReference type="ARBA" id="ARBA00022679"/>
    </source>
</evidence>
<keyword evidence="21" id="KW-0472">Membrane</keyword>
<evidence type="ECO:0000256" key="26">
    <source>
        <dbReference type="ARBA" id="ARBA00036876"/>
    </source>
</evidence>
<dbReference type="EC" id="2.3.2.13" evidence="24"/>
<dbReference type="InterPro" id="IPR014756">
    <property type="entry name" value="Ig_E-set"/>
</dbReference>
<dbReference type="Gene3D" id="3.90.260.10">
    <property type="entry name" value="Transglutaminase-like"/>
    <property type="match status" value="1"/>
</dbReference>
<dbReference type="InterPro" id="IPR013783">
    <property type="entry name" value="Ig-like_fold"/>
</dbReference>
<evidence type="ECO:0000256" key="27">
    <source>
        <dbReference type="ARBA" id="ARBA00039019"/>
    </source>
</evidence>
<keyword evidence="11" id="KW-0964">Secreted</keyword>
<evidence type="ECO:0000256" key="40">
    <source>
        <dbReference type="ARBA" id="ARBA00048365"/>
    </source>
</evidence>
<dbReference type="GO" id="GO:0007399">
    <property type="term" value="P:nervous system development"/>
    <property type="evidence" value="ECO:0007669"/>
    <property type="project" value="UniProtKB-ARBA"/>
</dbReference>
<evidence type="ECO:0000256" key="34">
    <source>
        <dbReference type="ARBA" id="ARBA00042912"/>
    </source>
</evidence>
<dbReference type="FunFam" id="3.90.260.10:FF:000001">
    <property type="entry name" value="Protein-glutamine gamma-glutamyltransferase 2"/>
    <property type="match status" value="1"/>
</dbReference>
<dbReference type="InterPro" id="IPR036238">
    <property type="entry name" value="Transglutaminase_C_sf"/>
</dbReference>
<dbReference type="GO" id="GO:0003810">
    <property type="term" value="F:protein-glutamine gamma-glutamyltransferase activity"/>
    <property type="evidence" value="ECO:0007669"/>
    <property type="project" value="UniProtKB-EC"/>
</dbReference>
<dbReference type="GO" id="GO:0005694">
    <property type="term" value="C:chromosome"/>
    <property type="evidence" value="ECO:0007669"/>
    <property type="project" value="UniProtKB-SubCell"/>
</dbReference>
<feature type="domain" description="Transglutaminase-like" evidence="43">
    <location>
        <begin position="275"/>
        <end position="369"/>
    </location>
</feature>
<evidence type="ECO:0000256" key="42">
    <source>
        <dbReference type="PIRSR" id="PIRSR000459-2"/>
    </source>
</evidence>
<evidence type="ECO:0000256" key="20">
    <source>
        <dbReference type="ARBA" id="ARBA00023134"/>
    </source>
</evidence>
<comment type="catalytic activity">
    <reaction evidence="39">
        <text>L-glutaminyl-[protein] + (R)-noradrenaline = 5-(R)-noradrenalinyl-L-glutamyl-[protein] + NH4(+)</text>
        <dbReference type="Rhea" id="RHEA:66560"/>
        <dbReference type="Rhea" id="RHEA-COMP:10207"/>
        <dbReference type="Rhea" id="RHEA-COMP:17054"/>
        <dbReference type="ChEBI" id="CHEBI:28938"/>
        <dbReference type="ChEBI" id="CHEBI:30011"/>
        <dbReference type="ChEBI" id="CHEBI:72587"/>
        <dbReference type="ChEBI" id="CHEBI:167178"/>
    </reaction>
    <physiologicalReaction direction="left-to-right" evidence="39">
        <dbReference type="Rhea" id="RHEA:66561"/>
    </physiologicalReaction>
</comment>
<keyword evidence="19" id="KW-0496">Mitochondrion</keyword>
<evidence type="ECO:0000256" key="10">
    <source>
        <dbReference type="ARBA" id="ARBA00022490"/>
    </source>
</evidence>
<comment type="catalytic activity">
    <reaction evidence="26">
        <text>L-glutaminyl-[protein] + L-lysyl-[protein] = [protein]-L-lysyl-N(6)-5-L-glutamyl-[protein] + NH4(+)</text>
        <dbReference type="Rhea" id="RHEA:54816"/>
        <dbReference type="Rhea" id="RHEA-COMP:9752"/>
        <dbReference type="Rhea" id="RHEA-COMP:10207"/>
        <dbReference type="Rhea" id="RHEA-COMP:14005"/>
        <dbReference type="ChEBI" id="CHEBI:28938"/>
        <dbReference type="ChEBI" id="CHEBI:29969"/>
        <dbReference type="ChEBI" id="CHEBI:30011"/>
        <dbReference type="ChEBI" id="CHEBI:138370"/>
        <dbReference type="EC" id="2.3.2.13"/>
    </reaction>
    <physiologicalReaction direction="left-to-right" evidence="26">
        <dbReference type="Rhea" id="RHEA:54817"/>
    </physiologicalReaction>
</comment>
<dbReference type="GO" id="GO:0046872">
    <property type="term" value="F:metal ion binding"/>
    <property type="evidence" value="ECO:0007669"/>
    <property type="project" value="UniProtKB-KW"/>
</dbReference>
<dbReference type="SUPFAM" id="SSF54001">
    <property type="entry name" value="Cysteine proteinases"/>
    <property type="match status" value="1"/>
</dbReference>
<dbReference type="SMART" id="SM00460">
    <property type="entry name" value="TGc"/>
    <property type="match status" value="1"/>
</dbReference>
<keyword evidence="20" id="KW-0342">GTP-binding</keyword>
<evidence type="ECO:0000256" key="36">
    <source>
        <dbReference type="ARBA" id="ARBA00043138"/>
    </source>
</evidence>
<keyword evidence="14" id="KW-0808">Transferase</keyword>
<dbReference type="GeneTree" id="ENSGT01050000244866"/>
<evidence type="ECO:0000256" key="7">
    <source>
        <dbReference type="ARBA" id="ARBA00005968"/>
    </source>
</evidence>
<evidence type="ECO:0000259" key="43">
    <source>
        <dbReference type="SMART" id="SM00460"/>
    </source>
</evidence>
<dbReference type="OMA" id="RVKDCVL"/>
<dbReference type="InterPro" id="IPR038765">
    <property type="entry name" value="Papain-like_cys_pep_sf"/>
</dbReference>
<reference evidence="44" key="2">
    <citation type="submission" date="2025-09" db="UniProtKB">
        <authorList>
            <consortium name="Ensembl"/>
        </authorList>
    </citation>
    <scope>IDENTIFICATION</scope>
</reference>
<comment type="catalytic activity">
    <reaction evidence="40">
        <text>L-glutaminyl-[protein] + dopamine = 5-dopaminyl-L-glutamyl-[protein] + NH4(+)</text>
        <dbReference type="Rhea" id="RHEA:66556"/>
        <dbReference type="Rhea" id="RHEA-COMP:10207"/>
        <dbReference type="Rhea" id="RHEA-COMP:17053"/>
        <dbReference type="ChEBI" id="CHEBI:28938"/>
        <dbReference type="ChEBI" id="CHEBI:30011"/>
        <dbReference type="ChEBI" id="CHEBI:59905"/>
        <dbReference type="ChEBI" id="CHEBI:167175"/>
    </reaction>
    <physiologicalReaction direction="left-to-right" evidence="40">
        <dbReference type="Rhea" id="RHEA:66557"/>
    </physiologicalReaction>
</comment>
<dbReference type="GO" id="GO:0050568">
    <property type="term" value="F:protein-glutamine glutaminase activity"/>
    <property type="evidence" value="ECO:0007669"/>
    <property type="project" value="UniProtKB-EC"/>
</dbReference>
<comment type="catalytic activity">
    <reaction evidence="38">
        <text>L-glutaminyl-[protein] + histamine = 5-histaminyl-L-glutamyl-[protein] + NH4(+)</text>
        <dbReference type="Rhea" id="RHEA:66564"/>
        <dbReference type="Rhea" id="RHEA-COMP:10207"/>
        <dbReference type="Rhea" id="RHEA-COMP:17056"/>
        <dbReference type="ChEBI" id="CHEBI:28938"/>
        <dbReference type="ChEBI" id="CHEBI:30011"/>
        <dbReference type="ChEBI" id="CHEBI:58432"/>
        <dbReference type="ChEBI" id="CHEBI:167179"/>
    </reaction>
    <physiologicalReaction direction="left-to-right" evidence="38">
        <dbReference type="Rhea" id="RHEA:66565"/>
    </physiologicalReaction>
</comment>
<keyword evidence="8" id="KW-0158">Chromosome</keyword>
<keyword evidence="12" id="KW-0272">Extracellular matrix</keyword>
<protein>
    <recommendedName>
        <fullName evidence="28">Protein-glutamine gamma-glutamyltransferase 2</fullName>
        <ecNumber evidence="24">2.3.2.13</ecNumber>
        <ecNumber evidence="27">3.5.1.44</ecNumber>
    </recommendedName>
    <alternativeName>
        <fullName evidence="31">Isopeptidase TGM2</fullName>
    </alternativeName>
    <alternativeName>
        <fullName evidence="33">Protein-glutamine deamidase TGM2</fullName>
    </alternativeName>
    <alternativeName>
        <fullName evidence="32">Protein-glutamine dopaminyltransferase TGM2</fullName>
    </alternativeName>
    <alternativeName>
        <fullName evidence="35">Protein-glutamine histaminyltransferase TGM2</fullName>
    </alternativeName>
    <alternativeName>
        <fullName evidence="36">Protein-glutamine noradrenalinyltransferase TGM2</fullName>
    </alternativeName>
    <alternativeName>
        <fullName evidence="34">Protein-glutamine serotonyltransferase TGM2</fullName>
    </alternativeName>
    <alternativeName>
        <fullName evidence="30">Tissue transglutaminase</fullName>
    </alternativeName>
    <alternativeName>
        <fullName evidence="29">Transglutaminase-2</fullName>
    </alternativeName>
</protein>
<evidence type="ECO:0000256" key="11">
    <source>
        <dbReference type="ARBA" id="ARBA00022525"/>
    </source>
</evidence>
<feature type="active site" evidence="41">
    <location>
        <position position="366"/>
    </location>
</feature>
<keyword evidence="16" id="KW-0547">Nucleotide-binding</keyword>
<evidence type="ECO:0000256" key="35">
    <source>
        <dbReference type="ARBA" id="ARBA00043104"/>
    </source>
</evidence>
<dbReference type="FunFam" id="2.60.40.10:FF:000171">
    <property type="entry name" value="protein-glutamine gamma-glutamyltransferase 6"/>
    <property type="match status" value="1"/>
</dbReference>
<dbReference type="Ensembl" id="ENSCCRT00000073298.2">
    <property type="protein sequence ID" value="ENSCCRP00000067631.2"/>
    <property type="gene ID" value="ENSCCRG00000036183.2"/>
</dbReference>
<proteinExistence type="inferred from homology"/>
<evidence type="ECO:0000256" key="2">
    <source>
        <dbReference type="ARBA" id="ARBA00004173"/>
    </source>
</evidence>
<evidence type="ECO:0000256" key="29">
    <source>
        <dbReference type="ARBA" id="ARBA00041650"/>
    </source>
</evidence>
<evidence type="ECO:0000256" key="15">
    <source>
        <dbReference type="ARBA" id="ARBA00022723"/>
    </source>
</evidence>
<comment type="cofactor">
    <cofactor evidence="42">
        <name>Ca(2+)</name>
        <dbReference type="ChEBI" id="CHEBI:29108"/>
    </cofactor>
    <text evidence="42">Binds 1 Ca(2+) ion per subunit.</text>
</comment>
<evidence type="ECO:0000256" key="9">
    <source>
        <dbReference type="ARBA" id="ARBA00022475"/>
    </source>
</evidence>
<dbReference type="Gene3D" id="2.60.40.10">
    <property type="entry name" value="Immunoglobulins"/>
    <property type="match status" value="3"/>
</dbReference>
<evidence type="ECO:0000256" key="12">
    <source>
        <dbReference type="ARBA" id="ARBA00022530"/>
    </source>
</evidence>
<evidence type="ECO:0000256" key="41">
    <source>
        <dbReference type="PIRSR" id="PIRSR000459-1"/>
    </source>
</evidence>
<evidence type="ECO:0000256" key="22">
    <source>
        <dbReference type="ARBA" id="ARBA00023242"/>
    </source>
</evidence>
<dbReference type="Proteomes" id="UP001108240">
    <property type="component" value="Unplaced"/>
</dbReference>
<organism evidence="44 45">
    <name type="scientific">Cyprinus carpio carpio</name>
    <dbReference type="NCBI Taxonomy" id="630221"/>
    <lineage>
        <taxon>Eukaryota</taxon>
        <taxon>Metazoa</taxon>
        <taxon>Chordata</taxon>
        <taxon>Craniata</taxon>
        <taxon>Vertebrata</taxon>
        <taxon>Euteleostomi</taxon>
        <taxon>Actinopterygii</taxon>
        <taxon>Neopterygii</taxon>
        <taxon>Teleostei</taxon>
        <taxon>Ostariophysi</taxon>
        <taxon>Cypriniformes</taxon>
        <taxon>Cyprinidae</taxon>
        <taxon>Cyprininae</taxon>
        <taxon>Cyprinus</taxon>
    </lineage>
</organism>
<keyword evidence="13" id="KW-0645">Protease</keyword>
<evidence type="ECO:0000256" key="24">
    <source>
        <dbReference type="ARBA" id="ARBA00024222"/>
    </source>
</evidence>
<evidence type="ECO:0000313" key="44">
    <source>
        <dbReference type="Ensembl" id="ENSCCRP00000067631.2"/>
    </source>
</evidence>
<dbReference type="Pfam" id="PF00868">
    <property type="entry name" value="Transglut_N"/>
    <property type="match status" value="1"/>
</dbReference>
<evidence type="ECO:0000256" key="39">
    <source>
        <dbReference type="ARBA" id="ARBA00048230"/>
    </source>
</evidence>
<dbReference type="PROSITE" id="PS00547">
    <property type="entry name" value="TRANSGLUTAMINASES"/>
    <property type="match status" value="1"/>
</dbReference>
<dbReference type="PIRSF" id="PIRSF000459">
    <property type="entry name" value="TGM_EBP42"/>
    <property type="match status" value="1"/>
</dbReference>
<dbReference type="InterPro" id="IPR023608">
    <property type="entry name" value="Transglutaminase_animal"/>
</dbReference>
<evidence type="ECO:0000256" key="18">
    <source>
        <dbReference type="ARBA" id="ARBA00022837"/>
    </source>
</evidence>
<evidence type="ECO:0000256" key="4">
    <source>
        <dbReference type="ARBA" id="ARBA00004286"/>
    </source>
</evidence>
<dbReference type="SUPFAM" id="SSF49309">
    <property type="entry name" value="Transglutaminase, two C-terminal domains"/>
    <property type="match status" value="2"/>
</dbReference>
<keyword evidence="9" id="KW-1003">Cell membrane</keyword>
<keyword evidence="18 42" id="KW-0106">Calcium</keyword>
<accession>A0A8C1HQQ6</accession>
<dbReference type="PANTHER" id="PTHR11590">
    <property type="entry name" value="PROTEIN-GLUTAMINE GAMMA-GLUTAMYLTRANSFERASE"/>
    <property type="match status" value="1"/>
</dbReference>
<feature type="active site" evidence="41">
    <location>
        <position position="341"/>
    </location>
</feature>
<dbReference type="Pfam" id="PF01841">
    <property type="entry name" value="Transglut_core"/>
    <property type="match status" value="1"/>
</dbReference>
<evidence type="ECO:0000256" key="1">
    <source>
        <dbReference type="ARBA" id="ARBA00004123"/>
    </source>
</evidence>
<dbReference type="GO" id="GO:0005829">
    <property type="term" value="C:cytosol"/>
    <property type="evidence" value="ECO:0007669"/>
    <property type="project" value="UniProtKB-SubCell"/>
</dbReference>
<dbReference type="InterPro" id="IPR008958">
    <property type="entry name" value="Transglutaminase_C"/>
</dbReference>
<feature type="binding site" evidence="42">
    <location>
        <position position="408"/>
    </location>
    <ligand>
        <name>Ca(2+)</name>
        <dbReference type="ChEBI" id="CHEBI:29108"/>
    </ligand>
</feature>
<dbReference type="GO" id="GO:0006508">
    <property type="term" value="P:proteolysis"/>
    <property type="evidence" value="ECO:0007669"/>
    <property type="project" value="UniProtKB-KW"/>
</dbReference>
<dbReference type="FunFam" id="2.60.40.10:FF:000090">
    <property type="entry name" value="Protein-glutamine gamma-glutamyltransferase 2"/>
    <property type="match status" value="1"/>
</dbReference>
<evidence type="ECO:0000256" key="16">
    <source>
        <dbReference type="ARBA" id="ARBA00022741"/>
    </source>
</evidence>
<dbReference type="Pfam" id="PF00927">
    <property type="entry name" value="Transglut_C"/>
    <property type="match status" value="2"/>
</dbReference>
<comment type="subcellular location">
    <subcellularLocation>
        <location evidence="3">Cell membrane</location>
    </subcellularLocation>
    <subcellularLocation>
        <location evidence="4">Chromosome</location>
    </subcellularLocation>
    <subcellularLocation>
        <location evidence="6">Cytoplasm</location>
        <location evidence="6">Cytosol</location>
    </subcellularLocation>
    <subcellularLocation>
        <location evidence="2">Mitochondrion</location>
    </subcellularLocation>
    <subcellularLocation>
        <location evidence="1">Nucleus</location>
    </subcellularLocation>
    <subcellularLocation>
        <location evidence="5">Secreted</location>
        <location evidence="5">Extracellular space</location>
        <location evidence="5">Extracellular matrix</location>
    </subcellularLocation>
</comment>
<comment type="catalytic activity">
    <reaction evidence="37">
        <text>L-glutaminyl-[protein] + H2O = L-glutamyl-[protein] + NH4(+)</text>
        <dbReference type="Rhea" id="RHEA:16441"/>
        <dbReference type="Rhea" id="RHEA-COMP:10207"/>
        <dbReference type="Rhea" id="RHEA-COMP:10208"/>
        <dbReference type="ChEBI" id="CHEBI:15377"/>
        <dbReference type="ChEBI" id="CHEBI:28938"/>
        <dbReference type="ChEBI" id="CHEBI:29973"/>
        <dbReference type="ChEBI" id="CHEBI:30011"/>
        <dbReference type="EC" id="3.5.1.44"/>
    </reaction>
    <physiologicalReaction direction="left-to-right" evidence="37">
        <dbReference type="Rhea" id="RHEA:16442"/>
    </physiologicalReaction>
</comment>
<keyword evidence="22" id="KW-0539">Nucleus</keyword>